<dbReference type="EMBL" id="AP005188">
    <property type="protein sequence ID" value="BAC20833.1"/>
    <property type="molecule type" value="Genomic_DNA"/>
</dbReference>
<sequence length="141" mass="15353">MAWARGWNGSDSALVGVPMESGSNGVRRQPAAGSDLDDSPLVASLCHHKMRTGLRAPSDEALAWWPHTEGVHLVVVTVSGKQPQQGRAKRLRAKAQPFGPAMTTHMGIPFLLGHCLRELSCPFRWISSGENHVLAPQGEWR</sequence>
<reference evidence="2" key="1">
    <citation type="journal article" date="2005" name="Nature">
        <title>The map-based sequence of the rice genome.</title>
        <authorList>
            <consortium name="International rice genome sequencing project (IRGSP)"/>
            <person name="Matsumoto T."/>
            <person name="Wu J."/>
            <person name="Kanamori H."/>
            <person name="Katayose Y."/>
            <person name="Fujisawa M."/>
            <person name="Namiki N."/>
            <person name="Mizuno H."/>
            <person name="Yamamoto K."/>
            <person name="Antonio B.A."/>
            <person name="Baba T."/>
            <person name="Sakata K."/>
            <person name="Nagamura Y."/>
            <person name="Aoki H."/>
            <person name="Arikawa K."/>
            <person name="Arita K."/>
            <person name="Bito T."/>
            <person name="Chiden Y."/>
            <person name="Fujitsuka N."/>
            <person name="Fukunaka R."/>
            <person name="Hamada M."/>
            <person name="Harada C."/>
            <person name="Hayashi A."/>
            <person name="Hijishita S."/>
            <person name="Honda M."/>
            <person name="Hosokawa S."/>
            <person name="Ichikawa Y."/>
            <person name="Idonuma A."/>
            <person name="Iijima M."/>
            <person name="Ikeda M."/>
            <person name="Ikeno M."/>
            <person name="Ito K."/>
            <person name="Ito S."/>
            <person name="Ito T."/>
            <person name="Ito Y."/>
            <person name="Ito Y."/>
            <person name="Iwabuchi A."/>
            <person name="Kamiya K."/>
            <person name="Karasawa W."/>
            <person name="Kurita K."/>
            <person name="Katagiri S."/>
            <person name="Kikuta A."/>
            <person name="Kobayashi H."/>
            <person name="Kobayashi N."/>
            <person name="Machita K."/>
            <person name="Maehara T."/>
            <person name="Masukawa M."/>
            <person name="Mizubayashi T."/>
            <person name="Mukai Y."/>
            <person name="Nagasaki H."/>
            <person name="Nagata Y."/>
            <person name="Naito S."/>
            <person name="Nakashima M."/>
            <person name="Nakama Y."/>
            <person name="Nakamichi Y."/>
            <person name="Nakamura M."/>
            <person name="Meguro A."/>
            <person name="Negishi M."/>
            <person name="Ohta I."/>
            <person name="Ohta T."/>
            <person name="Okamoto M."/>
            <person name="Ono N."/>
            <person name="Saji S."/>
            <person name="Sakaguchi M."/>
            <person name="Sakai K."/>
            <person name="Shibata M."/>
            <person name="Shimokawa T."/>
            <person name="Song J."/>
            <person name="Takazaki Y."/>
            <person name="Terasawa K."/>
            <person name="Tsugane M."/>
            <person name="Tsuji K."/>
            <person name="Ueda S."/>
            <person name="Waki K."/>
            <person name="Yamagata H."/>
            <person name="Yamamoto M."/>
            <person name="Yamamoto S."/>
            <person name="Yamane H."/>
            <person name="Yoshiki S."/>
            <person name="Yoshihara R."/>
            <person name="Yukawa K."/>
            <person name="Zhong H."/>
            <person name="Yano M."/>
            <person name="Yuan Q."/>
            <person name="Ouyang S."/>
            <person name="Liu J."/>
            <person name="Jones K.M."/>
            <person name="Gansberger K."/>
            <person name="Moffat K."/>
            <person name="Hill J."/>
            <person name="Bera J."/>
            <person name="Fadrosh D."/>
            <person name="Jin S."/>
            <person name="Johri S."/>
            <person name="Kim M."/>
            <person name="Overton L."/>
            <person name="Reardon M."/>
            <person name="Tsitrin T."/>
            <person name="Vuong H."/>
            <person name="Weaver B."/>
            <person name="Ciecko A."/>
            <person name="Tallon L."/>
            <person name="Jackson J."/>
            <person name="Pai G."/>
            <person name="Aken S.V."/>
            <person name="Utterback T."/>
            <person name="Reidmuller S."/>
            <person name="Feldblyum T."/>
            <person name="Hsiao J."/>
            <person name="Zismann V."/>
            <person name="Iobst S."/>
            <person name="de Vazeille A.R."/>
            <person name="Buell C.R."/>
            <person name="Ying K."/>
            <person name="Li Y."/>
            <person name="Lu T."/>
            <person name="Huang Y."/>
            <person name="Zhao Q."/>
            <person name="Feng Q."/>
            <person name="Zhang L."/>
            <person name="Zhu J."/>
            <person name="Weng Q."/>
            <person name="Mu J."/>
            <person name="Lu Y."/>
            <person name="Fan D."/>
            <person name="Liu Y."/>
            <person name="Guan J."/>
            <person name="Zhang Y."/>
            <person name="Yu S."/>
            <person name="Liu X."/>
            <person name="Zhang Y."/>
            <person name="Hong G."/>
            <person name="Han B."/>
            <person name="Choisne N."/>
            <person name="Demange N."/>
            <person name="Orjeda G."/>
            <person name="Samain S."/>
            <person name="Cattolico L."/>
            <person name="Pelletier E."/>
            <person name="Couloux A."/>
            <person name="Segurens B."/>
            <person name="Wincker P."/>
            <person name="D'Hont A."/>
            <person name="Scarpelli C."/>
            <person name="Weissenbach J."/>
            <person name="Salanoubat M."/>
            <person name="Quetier F."/>
            <person name="Yu Y."/>
            <person name="Kim H.R."/>
            <person name="Rambo T."/>
            <person name="Currie J."/>
            <person name="Collura K."/>
            <person name="Luo M."/>
            <person name="Yang T."/>
            <person name="Ammiraju J.S.S."/>
            <person name="Engler F."/>
            <person name="Soderlund C."/>
            <person name="Wing R.A."/>
            <person name="Palmer L.E."/>
            <person name="de la Bastide M."/>
            <person name="Spiegel L."/>
            <person name="Nascimento L."/>
            <person name="Zutavern T."/>
            <person name="O'Shaughnessy A."/>
            <person name="Dike S."/>
            <person name="Dedhia N."/>
            <person name="Preston R."/>
            <person name="Balija V."/>
            <person name="McCombie W.R."/>
            <person name="Chow T."/>
            <person name="Chen H."/>
            <person name="Chung M."/>
            <person name="Chen C."/>
            <person name="Shaw J."/>
            <person name="Wu H."/>
            <person name="Hsiao K."/>
            <person name="Chao Y."/>
            <person name="Chu M."/>
            <person name="Cheng C."/>
            <person name="Hour A."/>
            <person name="Lee P."/>
            <person name="Lin S."/>
            <person name="Lin Y."/>
            <person name="Liou J."/>
            <person name="Liu S."/>
            <person name="Hsing Y."/>
            <person name="Raghuvanshi S."/>
            <person name="Mohanty A."/>
            <person name="Bharti A.K."/>
            <person name="Gaur A."/>
            <person name="Gupta V."/>
            <person name="Kumar D."/>
            <person name="Ravi V."/>
            <person name="Vij S."/>
            <person name="Kapur A."/>
            <person name="Khurana P."/>
            <person name="Khurana P."/>
            <person name="Khurana J.P."/>
            <person name="Tyagi A.K."/>
            <person name="Gaikwad K."/>
            <person name="Singh A."/>
            <person name="Dalal V."/>
            <person name="Srivastava S."/>
            <person name="Dixit A."/>
            <person name="Pal A.K."/>
            <person name="Ghazi I.A."/>
            <person name="Yadav M."/>
            <person name="Pandit A."/>
            <person name="Bhargava A."/>
            <person name="Sureshbabu K."/>
            <person name="Batra K."/>
            <person name="Sharma T.R."/>
            <person name="Mohapatra T."/>
            <person name="Singh N.K."/>
            <person name="Messing J."/>
            <person name="Nelson A.B."/>
            <person name="Fuks G."/>
            <person name="Kavchok S."/>
            <person name="Keizer G."/>
            <person name="Linton E."/>
            <person name="Llaca V."/>
            <person name="Song R."/>
            <person name="Tanyolac B."/>
            <person name="Young S."/>
            <person name="Ho-Il K."/>
            <person name="Hahn J.H."/>
            <person name="Sangsakoo G."/>
            <person name="Vanavichit A."/>
            <person name="de Mattos Luiz.A.T."/>
            <person name="Zimmer P.D."/>
            <person name="Malone G."/>
            <person name="Dellagostin O."/>
            <person name="de Oliveira A.C."/>
            <person name="Bevan M."/>
            <person name="Bancroft I."/>
            <person name="Minx P."/>
            <person name="Cordum H."/>
            <person name="Wilson R."/>
            <person name="Cheng Z."/>
            <person name="Jin W."/>
            <person name="Jiang J."/>
            <person name="Leong S.A."/>
            <person name="Iwama H."/>
            <person name="Gojobori T."/>
            <person name="Itoh T."/>
            <person name="Niimura Y."/>
            <person name="Fujii Y."/>
            <person name="Habara T."/>
            <person name="Sakai H."/>
            <person name="Sato Y."/>
            <person name="Wilson G."/>
            <person name="Kumar K."/>
            <person name="McCouch S."/>
            <person name="Juretic N."/>
            <person name="Hoen D."/>
            <person name="Wright S."/>
            <person name="Bruskiewich R."/>
            <person name="Bureau T."/>
            <person name="Miyao A."/>
            <person name="Hirochika H."/>
            <person name="Nishikawa T."/>
            <person name="Kadowaki K."/>
            <person name="Sugiura M."/>
            <person name="Burr B."/>
            <person name="Sasaki T."/>
        </authorList>
    </citation>
    <scope>NUCLEOTIDE SEQUENCE [LARGE SCALE GENOMIC DNA]</scope>
    <source>
        <strain evidence="2">cv. Nipponbare</strain>
    </source>
</reference>
<evidence type="ECO:0000313" key="1">
    <source>
        <dbReference type="EMBL" id="BAC20833.1"/>
    </source>
</evidence>
<dbReference type="Proteomes" id="UP000000763">
    <property type="component" value="Chromosome 7"/>
</dbReference>
<reference evidence="2" key="2">
    <citation type="journal article" date="2008" name="Nucleic Acids Res.">
        <title>The rice annotation project database (RAP-DB): 2008 update.</title>
        <authorList>
            <consortium name="The rice annotation project (RAP)"/>
        </authorList>
    </citation>
    <scope>GENOME REANNOTATION</scope>
    <source>
        <strain evidence="2">cv. Nipponbare</strain>
    </source>
</reference>
<protein>
    <submittedName>
        <fullName evidence="1">Uncharacterized protein</fullName>
    </submittedName>
</protein>
<dbReference type="AlphaFoldDB" id="Q8H3C0"/>
<gene>
    <name evidence="1" type="primary">P0473C09.108</name>
</gene>
<accession>Q8H3C0</accession>
<name>Q8H3C0_ORYSJ</name>
<proteinExistence type="predicted"/>
<organism evidence="1 2">
    <name type="scientific">Oryza sativa subsp. japonica</name>
    <name type="common">Rice</name>
    <dbReference type="NCBI Taxonomy" id="39947"/>
    <lineage>
        <taxon>Eukaryota</taxon>
        <taxon>Viridiplantae</taxon>
        <taxon>Streptophyta</taxon>
        <taxon>Embryophyta</taxon>
        <taxon>Tracheophyta</taxon>
        <taxon>Spermatophyta</taxon>
        <taxon>Magnoliopsida</taxon>
        <taxon>Liliopsida</taxon>
        <taxon>Poales</taxon>
        <taxon>Poaceae</taxon>
        <taxon>BOP clade</taxon>
        <taxon>Oryzoideae</taxon>
        <taxon>Oryzeae</taxon>
        <taxon>Oryzinae</taxon>
        <taxon>Oryza</taxon>
        <taxon>Oryza sativa</taxon>
    </lineage>
</organism>
<evidence type="ECO:0000313" key="2">
    <source>
        <dbReference type="Proteomes" id="UP000000763"/>
    </source>
</evidence>